<protein>
    <submittedName>
        <fullName evidence="2">Reverse transcriptase domain-containing protein</fullName>
    </submittedName>
</protein>
<proteinExistence type="predicted"/>
<dbReference type="Proteomes" id="UP000036681">
    <property type="component" value="Unplaced"/>
</dbReference>
<accession>A0A0M3I0H7</accession>
<dbReference type="WBParaSite" id="ALUE_0000963201-mRNA-1">
    <property type="protein sequence ID" value="ALUE_0000963201-mRNA-1"/>
    <property type="gene ID" value="ALUE_0000963201"/>
</dbReference>
<sequence>MKREKRRKENSGEQISIRGGVLIWHTESLLQEQTFKAVEGCERVTTQMVIEDTQRAGRTIESMPTCKGDG</sequence>
<evidence type="ECO:0000313" key="1">
    <source>
        <dbReference type="Proteomes" id="UP000036681"/>
    </source>
</evidence>
<dbReference type="AlphaFoldDB" id="A0A0M3I0H7"/>
<name>A0A0M3I0H7_ASCLU</name>
<keyword evidence="1" id="KW-1185">Reference proteome</keyword>
<organism evidence="1 2">
    <name type="scientific">Ascaris lumbricoides</name>
    <name type="common">Giant roundworm</name>
    <dbReference type="NCBI Taxonomy" id="6252"/>
    <lineage>
        <taxon>Eukaryota</taxon>
        <taxon>Metazoa</taxon>
        <taxon>Ecdysozoa</taxon>
        <taxon>Nematoda</taxon>
        <taxon>Chromadorea</taxon>
        <taxon>Rhabditida</taxon>
        <taxon>Spirurina</taxon>
        <taxon>Ascaridomorpha</taxon>
        <taxon>Ascaridoidea</taxon>
        <taxon>Ascarididae</taxon>
        <taxon>Ascaris</taxon>
    </lineage>
</organism>
<evidence type="ECO:0000313" key="2">
    <source>
        <dbReference type="WBParaSite" id="ALUE_0000963201-mRNA-1"/>
    </source>
</evidence>
<reference evidence="2" key="1">
    <citation type="submission" date="2017-02" db="UniProtKB">
        <authorList>
            <consortium name="WormBaseParasite"/>
        </authorList>
    </citation>
    <scope>IDENTIFICATION</scope>
</reference>